<evidence type="ECO:0000256" key="5">
    <source>
        <dbReference type="ARBA" id="ARBA00023034"/>
    </source>
</evidence>
<keyword evidence="7" id="KW-1133">Transmembrane helix</keyword>
<evidence type="ECO:0000256" key="6">
    <source>
        <dbReference type="ARBA" id="ARBA00023136"/>
    </source>
</evidence>
<keyword evidence="5" id="KW-0333">Golgi apparatus</keyword>
<gene>
    <name evidence="9" type="ORF">NMOB1V02_LOCUS10890</name>
</gene>
<dbReference type="InterPro" id="IPR007652">
    <property type="entry name" value="A1-4-GlycosylTfrase_dom"/>
</dbReference>
<name>A0A7R9BZ03_9CRUS</name>
<dbReference type="Gene3D" id="3.90.550.20">
    <property type="match status" value="1"/>
</dbReference>
<keyword evidence="6 7" id="KW-0472">Membrane</keyword>
<keyword evidence="10" id="KW-1185">Reference proteome</keyword>
<dbReference type="GO" id="GO:0006688">
    <property type="term" value="P:glycosphingolipid biosynthetic process"/>
    <property type="evidence" value="ECO:0007669"/>
    <property type="project" value="TreeGrafter"/>
</dbReference>
<evidence type="ECO:0000256" key="2">
    <source>
        <dbReference type="ARBA" id="ARBA00009003"/>
    </source>
</evidence>
<sequence>MCASRKIRGALSTGSCWNWRLLLMIVAFLFATLILVNYLNDGSVSSHQNNLENQPCQIVQRSKTNLKKLDLNRLIPNMTANQYFIPLTPEAKIINSKLDLSPFSPKKDKAKNAIYMMETSGRQLLSAKQLCSVESAARHHPSKTLVLLVTANAIVYPTLITLLLNKHENIIVRKIDVGRFLSTSPLKQMDIENTLKKSKYVTEHASDLMRFALLHEYGGIFLDLDMIVLKKLPEVANGVATANNGTFLNPAFIAFEKDHPVLLDCMNHISKRFSVSRFNGNGPVKITEAMRRWCNVTTLQPGMNCSNVLLYPVDNFTHLRWGIAENAFDESPSVSDQLVETLESRAYVFHYYNDRTRVIDANITGNSAVARLARKHCPLVAGFSGDWLWGFHDPGKGFQ</sequence>
<evidence type="ECO:0000259" key="8">
    <source>
        <dbReference type="Pfam" id="PF04572"/>
    </source>
</evidence>
<evidence type="ECO:0000256" key="7">
    <source>
        <dbReference type="SAM" id="Phobius"/>
    </source>
</evidence>
<comment type="similarity">
    <text evidence="2">Belongs to the glycosyltransferase 32 family.</text>
</comment>
<dbReference type="GO" id="GO:0000139">
    <property type="term" value="C:Golgi membrane"/>
    <property type="evidence" value="ECO:0007669"/>
    <property type="project" value="UniProtKB-SubCell"/>
</dbReference>
<evidence type="ECO:0000256" key="1">
    <source>
        <dbReference type="ARBA" id="ARBA00004323"/>
    </source>
</evidence>
<organism evidence="9">
    <name type="scientific">Notodromas monacha</name>
    <dbReference type="NCBI Taxonomy" id="399045"/>
    <lineage>
        <taxon>Eukaryota</taxon>
        <taxon>Metazoa</taxon>
        <taxon>Ecdysozoa</taxon>
        <taxon>Arthropoda</taxon>
        <taxon>Crustacea</taxon>
        <taxon>Oligostraca</taxon>
        <taxon>Ostracoda</taxon>
        <taxon>Podocopa</taxon>
        <taxon>Podocopida</taxon>
        <taxon>Cypridocopina</taxon>
        <taxon>Cypridoidea</taxon>
        <taxon>Cyprididae</taxon>
        <taxon>Notodromas</taxon>
    </lineage>
</organism>
<dbReference type="GO" id="GO:0016758">
    <property type="term" value="F:hexosyltransferase activity"/>
    <property type="evidence" value="ECO:0007669"/>
    <property type="project" value="TreeGrafter"/>
</dbReference>
<dbReference type="InterPro" id="IPR029044">
    <property type="entry name" value="Nucleotide-diphossugar_trans"/>
</dbReference>
<dbReference type="InterPro" id="IPR051981">
    <property type="entry name" value="Glycosyltransf_32"/>
</dbReference>
<dbReference type="PANTHER" id="PTHR12042:SF21">
    <property type="entry name" value="ALPHA1,4-GALACTOSYLTRANSFERASE 1-RELATED"/>
    <property type="match status" value="1"/>
</dbReference>
<evidence type="ECO:0000256" key="3">
    <source>
        <dbReference type="ARBA" id="ARBA00022676"/>
    </source>
</evidence>
<evidence type="ECO:0000313" key="10">
    <source>
        <dbReference type="Proteomes" id="UP000678499"/>
    </source>
</evidence>
<comment type="subcellular location">
    <subcellularLocation>
        <location evidence="1">Golgi apparatus membrane</location>
        <topology evidence="1">Single-pass type II membrane protein</topology>
    </subcellularLocation>
</comment>
<dbReference type="InterPro" id="IPR007577">
    <property type="entry name" value="GlycoTrfase_DXD_sugar-bd_CS"/>
</dbReference>
<feature type="transmembrane region" description="Helical" evidence="7">
    <location>
        <begin position="145"/>
        <end position="164"/>
    </location>
</feature>
<dbReference type="EMBL" id="CAJPEX010005138">
    <property type="protein sequence ID" value="CAG0923426.1"/>
    <property type="molecule type" value="Genomic_DNA"/>
</dbReference>
<keyword evidence="7" id="KW-0812">Transmembrane</keyword>
<accession>A0A7R9BZ03</accession>
<protein>
    <recommendedName>
        <fullName evidence="8">Alpha 1,4-glycosyltransferase domain-containing protein</fullName>
    </recommendedName>
</protein>
<keyword evidence="4" id="KW-0808">Transferase</keyword>
<evidence type="ECO:0000313" key="9">
    <source>
        <dbReference type="EMBL" id="CAD7283274.1"/>
    </source>
</evidence>
<proteinExistence type="inferred from homology"/>
<dbReference type="Pfam" id="PF04572">
    <property type="entry name" value="Gb3_synth"/>
    <property type="match status" value="1"/>
</dbReference>
<dbReference type="Proteomes" id="UP000678499">
    <property type="component" value="Unassembled WGS sequence"/>
</dbReference>
<dbReference type="Pfam" id="PF04488">
    <property type="entry name" value="Gly_transf_sug"/>
    <property type="match status" value="1"/>
</dbReference>
<feature type="transmembrane region" description="Helical" evidence="7">
    <location>
        <begin position="21"/>
        <end position="39"/>
    </location>
</feature>
<evidence type="ECO:0000256" key="4">
    <source>
        <dbReference type="ARBA" id="ARBA00022679"/>
    </source>
</evidence>
<dbReference type="PANTHER" id="PTHR12042">
    <property type="entry name" value="LACTOSYLCERAMIDE 4-ALPHA-GALACTOSYLTRANSFERASE ALPHA- 1,4-GALACTOSYLTRANSFERASE"/>
    <property type="match status" value="1"/>
</dbReference>
<keyword evidence="3" id="KW-0328">Glycosyltransferase</keyword>
<dbReference type="OrthoDB" id="409543at2759"/>
<feature type="domain" description="Alpha 1,4-glycosyltransferase" evidence="8">
    <location>
        <begin position="254"/>
        <end position="381"/>
    </location>
</feature>
<dbReference type="AlphaFoldDB" id="A0A7R9BZ03"/>
<reference evidence="9" key="1">
    <citation type="submission" date="2020-11" db="EMBL/GenBank/DDBJ databases">
        <authorList>
            <person name="Tran Van P."/>
        </authorList>
    </citation>
    <scope>NUCLEOTIDE SEQUENCE</scope>
</reference>
<dbReference type="SUPFAM" id="SSF53448">
    <property type="entry name" value="Nucleotide-diphospho-sugar transferases"/>
    <property type="match status" value="1"/>
</dbReference>
<dbReference type="EMBL" id="OA887175">
    <property type="protein sequence ID" value="CAD7283274.1"/>
    <property type="molecule type" value="Genomic_DNA"/>
</dbReference>